<evidence type="ECO:0000256" key="4">
    <source>
        <dbReference type="ARBA" id="ARBA00020138"/>
    </source>
</evidence>
<evidence type="ECO:0000256" key="9">
    <source>
        <dbReference type="ARBA" id="ARBA00022840"/>
    </source>
</evidence>
<keyword evidence="5" id="KW-0808">Transferase</keyword>
<evidence type="ECO:0000256" key="12">
    <source>
        <dbReference type="PIRSR" id="PIRSR000853-1"/>
    </source>
</evidence>
<evidence type="ECO:0000256" key="8">
    <source>
        <dbReference type="ARBA" id="ARBA00022777"/>
    </source>
</evidence>
<dbReference type="SUPFAM" id="SSF56059">
    <property type="entry name" value="Glutathione synthetase ATP-binding domain-like"/>
    <property type="match status" value="1"/>
</dbReference>
<dbReference type="Gene3D" id="3.30.470.20">
    <property type="entry name" value="ATP-grasp fold, B domain"/>
    <property type="match status" value="1"/>
</dbReference>
<feature type="binding site" evidence="14">
    <location>
        <position position="764"/>
    </location>
    <ligand>
        <name>Mg(2+)</name>
        <dbReference type="ChEBI" id="CHEBI:18420"/>
    </ligand>
</feature>
<dbReference type="GO" id="GO:0005524">
    <property type="term" value="F:ATP binding"/>
    <property type="evidence" value="ECO:0007669"/>
    <property type="project" value="UniProtKB-KW"/>
</dbReference>
<dbReference type="Gene3D" id="3.30.1490.20">
    <property type="entry name" value="ATP-grasp fold, A domain"/>
    <property type="match status" value="1"/>
</dbReference>
<dbReference type="EC" id="2.7.9.1" evidence="3"/>
<reference evidence="18 19" key="1">
    <citation type="submission" date="2017-05" db="EMBL/GenBank/DDBJ databases">
        <title>Vagococcus spp. assemblies.</title>
        <authorList>
            <person name="Gulvik C.A."/>
        </authorList>
    </citation>
    <scope>NUCLEOTIDE SEQUENCE [LARGE SCALE GENOMIC DNA]</scope>
    <source>
        <strain evidence="18 19">CCUG 41755</strain>
    </source>
</reference>
<dbReference type="NCBIfam" id="NF004531">
    <property type="entry name" value="PRK05878.1"/>
    <property type="match status" value="1"/>
</dbReference>
<evidence type="ECO:0000259" key="16">
    <source>
        <dbReference type="Pfam" id="PF01326"/>
    </source>
</evidence>
<dbReference type="InterPro" id="IPR013815">
    <property type="entry name" value="ATP_grasp_subdomain_1"/>
</dbReference>
<dbReference type="PANTHER" id="PTHR22931">
    <property type="entry name" value="PHOSPHOENOLPYRUVATE DIKINASE-RELATED"/>
    <property type="match status" value="1"/>
</dbReference>
<feature type="domain" description="Pyruvate phosphate dikinase AMP/ATP-binding" evidence="16">
    <location>
        <begin position="298"/>
        <end position="352"/>
    </location>
</feature>
<dbReference type="SUPFAM" id="SSF52009">
    <property type="entry name" value="Phosphohistidine domain"/>
    <property type="match status" value="1"/>
</dbReference>
<dbReference type="InterPro" id="IPR018274">
    <property type="entry name" value="PEP_util_AS"/>
</dbReference>
<feature type="binding site" evidence="13">
    <location>
        <position position="613"/>
    </location>
    <ligand>
        <name>substrate</name>
    </ligand>
</feature>
<dbReference type="OrthoDB" id="9765468at2"/>
<evidence type="ECO:0000256" key="7">
    <source>
        <dbReference type="ARBA" id="ARBA00022741"/>
    </source>
</evidence>
<evidence type="ECO:0000256" key="3">
    <source>
        <dbReference type="ARBA" id="ARBA00011994"/>
    </source>
</evidence>
<evidence type="ECO:0000313" key="18">
    <source>
        <dbReference type="EMBL" id="RSU03535.1"/>
    </source>
</evidence>
<comment type="cofactor">
    <cofactor evidence="1 14">
        <name>Mg(2+)</name>
        <dbReference type="ChEBI" id="CHEBI:18420"/>
    </cofactor>
</comment>
<keyword evidence="6 14" id="KW-0479">Metal-binding</keyword>
<dbReference type="GO" id="GO:0050242">
    <property type="term" value="F:pyruvate, phosphate dikinase activity"/>
    <property type="evidence" value="ECO:0007669"/>
    <property type="project" value="UniProtKB-EC"/>
</dbReference>
<dbReference type="InterPro" id="IPR015813">
    <property type="entry name" value="Pyrv/PenolPyrv_kinase-like_dom"/>
</dbReference>
<dbReference type="InterPro" id="IPR000121">
    <property type="entry name" value="PEP_util_C"/>
</dbReference>
<keyword evidence="19" id="KW-1185">Reference proteome</keyword>
<dbReference type="NCBIfam" id="TIGR01828">
    <property type="entry name" value="pyru_phos_dikin"/>
    <property type="match status" value="1"/>
</dbReference>
<dbReference type="InterPro" id="IPR002192">
    <property type="entry name" value="PPDK_AMP/ATP-bd"/>
</dbReference>
<feature type="binding site" evidence="13">
    <location>
        <position position="763"/>
    </location>
    <ligand>
        <name>substrate</name>
    </ligand>
</feature>
<evidence type="ECO:0000256" key="6">
    <source>
        <dbReference type="ARBA" id="ARBA00022723"/>
    </source>
</evidence>
<feature type="binding site" evidence="13">
    <location>
        <position position="762"/>
    </location>
    <ligand>
        <name>substrate</name>
    </ligand>
</feature>
<dbReference type="InterPro" id="IPR023151">
    <property type="entry name" value="PEP_util_CS"/>
</dbReference>
<proteinExistence type="inferred from homology"/>
<dbReference type="InterPro" id="IPR036637">
    <property type="entry name" value="Phosphohistidine_dom_sf"/>
</dbReference>
<feature type="binding site" evidence="13">
    <location>
        <position position="740"/>
    </location>
    <ligand>
        <name>substrate</name>
    </ligand>
</feature>
<feature type="domain" description="PEP-utilising enzyme mobile" evidence="15">
    <location>
        <begin position="418"/>
        <end position="499"/>
    </location>
</feature>
<dbReference type="Gene3D" id="3.20.20.60">
    <property type="entry name" value="Phosphoenolpyruvate-binding domains"/>
    <property type="match status" value="1"/>
</dbReference>
<keyword evidence="7" id="KW-0547">Nucleotide-binding</keyword>
<evidence type="ECO:0000256" key="10">
    <source>
        <dbReference type="ARBA" id="ARBA00022842"/>
    </source>
</evidence>
<evidence type="ECO:0000256" key="14">
    <source>
        <dbReference type="PIRSR" id="PIRSR000853-3"/>
    </source>
</evidence>
<evidence type="ECO:0000256" key="11">
    <source>
        <dbReference type="ARBA" id="ARBA00032883"/>
    </source>
</evidence>
<feature type="binding site" evidence="13">
    <location>
        <position position="557"/>
    </location>
    <ligand>
        <name>substrate</name>
    </ligand>
</feature>
<evidence type="ECO:0000313" key="19">
    <source>
        <dbReference type="Proteomes" id="UP000287101"/>
    </source>
</evidence>
<evidence type="ECO:0000256" key="13">
    <source>
        <dbReference type="PIRSR" id="PIRSR000853-2"/>
    </source>
</evidence>
<dbReference type="Gene3D" id="3.50.30.10">
    <property type="entry name" value="Phosphohistidine domain"/>
    <property type="match status" value="1"/>
</dbReference>
<dbReference type="PROSITE" id="PS00370">
    <property type="entry name" value="PEP_ENZYMES_PHOS_SITE"/>
    <property type="match status" value="1"/>
</dbReference>
<dbReference type="Gene3D" id="1.10.189.10">
    <property type="entry name" value="Pyruvate Phosphate Dikinase, domain 2"/>
    <property type="match status" value="1"/>
</dbReference>
<feature type="domain" description="PEP-utilising enzyme C-terminal" evidence="17">
    <location>
        <begin position="516"/>
        <end position="864"/>
    </location>
</feature>
<dbReference type="PROSITE" id="PS00742">
    <property type="entry name" value="PEP_ENZYMES_2"/>
    <property type="match status" value="1"/>
</dbReference>
<feature type="domain" description="Pyruvate phosphate dikinase AMP/ATP-binding" evidence="16">
    <location>
        <begin position="60"/>
        <end position="286"/>
    </location>
</feature>
<dbReference type="Proteomes" id="UP000287101">
    <property type="component" value="Unassembled WGS sequence"/>
</dbReference>
<protein>
    <recommendedName>
        <fullName evidence="4">Pyruvate, phosphate dikinase</fullName>
        <ecNumber evidence="3">2.7.9.1</ecNumber>
    </recommendedName>
    <alternativeName>
        <fullName evidence="11">Pyruvate, orthophosphate dikinase</fullName>
    </alternativeName>
</protein>
<evidence type="ECO:0000256" key="5">
    <source>
        <dbReference type="ARBA" id="ARBA00022679"/>
    </source>
</evidence>
<feature type="binding site" evidence="13">
    <location>
        <position position="764"/>
    </location>
    <ligand>
        <name>substrate</name>
    </ligand>
</feature>
<evidence type="ECO:0000256" key="1">
    <source>
        <dbReference type="ARBA" id="ARBA00001946"/>
    </source>
</evidence>
<name>A0A430A8T3_9ENTE</name>
<feature type="active site" description="Tele-phosphohistidine intermediate" evidence="12">
    <location>
        <position position="451"/>
    </location>
</feature>
<keyword evidence="18" id="KW-0670">Pyruvate</keyword>
<dbReference type="InterPro" id="IPR010121">
    <property type="entry name" value="Pyruvate_phosphate_dikinase"/>
</dbReference>
<dbReference type="Gene3D" id="1.20.80.30">
    <property type="match status" value="1"/>
</dbReference>
<comment type="similarity">
    <text evidence="2">Belongs to the PEP-utilizing enzyme family.</text>
</comment>
<dbReference type="SUPFAM" id="SSF51621">
    <property type="entry name" value="Phosphoenolpyruvate/pyruvate domain"/>
    <property type="match status" value="1"/>
</dbReference>
<dbReference type="GO" id="GO:0016301">
    <property type="term" value="F:kinase activity"/>
    <property type="evidence" value="ECO:0007669"/>
    <property type="project" value="UniProtKB-KW"/>
</dbReference>
<accession>A0A430A8T3</accession>
<dbReference type="RefSeq" id="WP_126831744.1">
    <property type="nucleotide sequence ID" value="NZ_CBCRYB010000001.1"/>
</dbReference>
<dbReference type="Pfam" id="PF00391">
    <property type="entry name" value="PEP-utilizers"/>
    <property type="match status" value="1"/>
</dbReference>
<evidence type="ECO:0000259" key="15">
    <source>
        <dbReference type="Pfam" id="PF00391"/>
    </source>
</evidence>
<feature type="binding site" evidence="14">
    <location>
        <position position="740"/>
    </location>
    <ligand>
        <name>Mg(2+)</name>
        <dbReference type="ChEBI" id="CHEBI:18420"/>
    </ligand>
</feature>
<comment type="caution">
    <text evidence="18">The sequence shown here is derived from an EMBL/GenBank/DDBJ whole genome shotgun (WGS) entry which is preliminary data.</text>
</comment>
<evidence type="ECO:0000259" key="17">
    <source>
        <dbReference type="Pfam" id="PF02896"/>
    </source>
</evidence>
<dbReference type="InterPro" id="IPR008279">
    <property type="entry name" value="PEP-util_enz_mobile_dom"/>
</dbReference>
<dbReference type="PIRSF" id="PIRSF000853">
    <property type="entry name" value="PPDK"/>
    <property type="match status" value="1"/>
</dbReference>
<feature type="active site" description="Proton donor" evidence="12">
    <location>
        <position position="826"/>
    </location>
</feature>
<dbReference type="PANTHER" id="PTHR22931:SF9">
    <property type="entry name" value="PYRUVATE, PHOSPHATE DIKINASE 1, CHLOROPLASTIC"/>
    <property type="match status" value="1"/>
</dbReference>
<keyword evidence="8 18" id="KW-0418">Kinase</keyword>
<keyword evidence="10 14" id="KW-0460">Magnesium</keyword>
<dbReference type="GO" id="GO:0046872">
    <property type="term" value="F:metal ion binding"/>
    <property type="evidence" value="ECO:0007669"/>
    <property type="project" value="UniProtKB-KW"/>
</dbReference>
<dbReference type="Pfam" id="PF01326">
    <property type="entry name" value="PPDK_N"/>
    <property type="match status" value="2"/>
</dbReference>
<feature type="binding site" evidence="13">
    <location>
        <position position="761"/>
    </location>
    <ligand>
        <name>substrate</name>
    </ligand>
</feature>
<dbReference type="EMBL" id="NGJY01000002">
    <property type="protein sequence ID" value="RSU03535.1"/>
    <property type="molecule type" value="Genomic_DNA"/>
</dbReference>
<dbReference type="InterPro" id="IPR040442">
    <property type="entry name" value="Pyrv_kinase-like_dom_sf"/>
</dbReference>
<gene>
    <name evidence="18" type="ORF">CBF31_07435</name>
</gene>
<keyword evidence="9" id="KW-0067">ATP-binding</keyword>
<dbReference type="AlphaFoldDB" id="A0A430A8T3"/>
<organism evidence="18 19">
    <name type="scientific">Vagococcus fessus</name>
    <dbReference type="NCBI Taxonomy" id="120370"/>
    <lineage>
        <taxon>Bacteria</taxon>
        <taxon>Bacillati</taxon>
        <taxon>Bacillota</taxon>
        <taxon>Bacilli</taxon>
        <taxon>Lactobacillales</taxon>
        <taxon>Enterococcaceae</taxon>
        <taxon>Vagococcus</taxon>
    </lineage>
</organism>
<dbReference type="Pfam" id="PF02896">
    <property type="entry name" value="PEP-utilizers_C"/>
    <property type="match status" value="1"/>
</dbReference>
<sequence>MTKRIYDFSEGTGEMRQLLGGKGANLAEMSRLGLPVPTGFTITTPTCMAYLENNESVSQLWSELDGAIERLEQRTGKQFDDPSNLLLVSVRSGSQFSMPGMMDTILNLGLSDDTVEGFAELTGDAHFAYDCYRRLLQMFGEVVYGIPKLKFDEVITGQESHSQKNVTDFSLTELKTIITRFHKLYEEHDLVFPQTATEQLRIAVTAIFESWNNKRAVTYRELHNIDHDLGTAVNVQSMVFGNSGEESGTGVVFSRNPSTGENKLFGEFLINAQGEDVVAGIRTPQPIDSLAEVMPEMYHELKKLVEQLETHYHDMQDIEFTIEDNRLYLLQTRNGKRTNQAALKIAVEMAEERLITKEEALLKVTPEMVNSTLHDVFSEESMAKATLFSKGLGASPGAASGKICFNSEAAKELHLAGDPVILVRNETSPDDIEGMITSQAIVTNHGGMTSHAAVVARGMGTCCVTGCGNLVIDEEAGTVTVDRVTLEEGDWVSVDGTSGVIYLGVLEKESITTNHHLTTLLEWADTVSDLKVRANAETTQDLQTAMDFGAVGVGLARTEHMFFKKERLQEIRKVVLTEDATEKQEALEKLLEYQRSDFEKMYHIVREKPMVIRLLDPPLHEFLPSSKKEIEVLAKEIEWDVSKLTNRIHSLEETNPMLGHRGCRLGVTLPELYQVQVKAIILSAMTLRRKGVPVVPEIMIPLVAEKEELSQIKAQLIKVIDDVMGREKCPFPYEIGTMIELPRACLIADDLAKEADFFSFGTNDLTQMTYGFSRDDATKFLSEYLEKGIISHDPFQTIDEHGVGELIKLAVARGRSVKPDMLIGVCGELGGDPTSIKFFQSIGLDYVSCSPFRVPLARLTAAQVGLRAKA</sequence>
<evidence type="ECO:0000256" key="2">
    <source>
        <dbReference type="ARBA" id="ARBA00007837"/>
    </source>
</evidence>